<evidence type="ECO:0000313" key="2">
    <source>
        <dbReference type="Proteomes" id="UP000019471"/>
    </source>
</evidence>
<reference evidence="1 2" key="1">
    <citation type="submission" date="2013-03" db="EMBL/GenBank/DDBJ databases">
        <title>The Genome Sequence of Cladophialophora psammophila CBS 110553.</title>
        <authorList>
            <consortium name="The Broad Institute Genomics Platform"/>
            <person name="Cuomo C."/>
            <person name="de Hoog S."/>
            <person name="Gorbushina A."/>
            <person name="Walker B."/>
            <person name="Young S.K."/>
            <person name="Zeng Q."/>
            <person name="Gargeya S."/>
            <person name="Fitzgerald M."/>
            <person name="Haas B."/>
            <person name="Abouelleil A."/>
            <person name="Allen A.W."/>
            <person name="Alvarado L."/>
            <person name="Arachchi H.M."/>
            <person name="Berlin A.M."/>
            <person name="Chapman S.B."/>
            <person name="Gainer-Dewar J."/>
            <person name="Goldberg J."/>
            <person name="Griggs A."/>
            <person name="Gujja S."/>
            <person name="Hansen M."/>
            <person name="Howarth C."/>
            <person name="Imamovic A."/>
            <person name="Ireland A."/>
            <person name="Larimer J."/>
            <person name="McCowan C."/>
            <person name="Murphy C."/>
            <person name="Pearson M."/>
            <person name="Poon T.W."/>
            <person name="Priest M."/>
            <person name="Roberts A."/>
            <person name="Saif S."/>
            <person name="Shea T."/>
            <person name="Sisk P."/>
            <person name="Sykes S."/>
            <person name="Wortman J."/>
            <person name="Nusbaum C."/>
            <person name="Birren B."/>
        </authorList>
    </citation>
    <scope>NUCLEOTIDE SEQUENCE [LARGE SCALE GENOMIC DNA]</scope>
    <source>
        <strain evidence="1 2">CBS 110553</strain>
    </source>
</reference>
<dbReference type="OrthoDB" id="4159530at2759"/>
<keyword evidence="2" id="KW-1185">Reference proteome</keyword>
<sequence>MYKKRLRDWELWKNYTQLQKIDAIKQLTEARLETQGSLSLTLNGKPLKEHRLWRPVLQRRKRVILAPRPCPDSSKIQRKHLQELRRTPSPQRIQLQLGRETQTVESLLKYAQTYHSWCQSQDQDRAAYYHIVELHEGFSGLVAGLSLLVRDDPRAFQVINKSCFAFRAPFQSKPFRLMLEVVVTFGAYKPYWGEHWRVGKSVLKFFASLANTTLGMLHPITNFATLLLDIIEQQRFAPFSARYAELLMHGTETGYEDDTRAEIQLAIADFLLKVGQLDMGSSLCRRLWECLQPIPSSPTPLHRRLLQVMHIVFMEEEDYAAAERVIMQQLSCSVAATGKQNGDIYGVSACQRLAWLYSKTRLSEEIKKFCRLAVEGALEVFQSESGVLIILFKVERFLSILGKEEDIAQLRTECQHIRAALDEWRLDLGFEPE</sequence>
<evidence type="ECO:0008006" key="3">
    <source>
        <dbReference type="Google" id="ProtNLM"/>
    </source>
</evidence>
<dbReference type="EMBL" id="AMGX01000003">
    <property type="protein sequence ID" value="EXJ74202.1"/>
    <property type="molecule type" value="Genomic_DNA"/>
</dbReference>
<dbReference type="STRING" id="1182543.W9X147"/>
<protein>
    <recommendedName>
        <fullName evidence="3">Clr5 domain-containing protein</fullName>
    </recommendedName>
</protein>
<dbReference type="HOGENOM" id="CLU_037334_0_0_1"/>
<name>W9X147_9EURO</name>
<evidence type="ECO:0000313" key="1">
    <source>
        <dbReference type="EMBL" id="EXJ74202.1"/>
    </source>
</evidence>
<comment type="caution">
    <text evidence="1">The sequence shown here is derived from an EMBL/GenBank/DDBJ whole genome shotgun (WGS) entry which is preliminary data.</text>
</comment>
<accession>W9X147</accession>
<dbReference type="RefSeq" id="XP_007741302.1">
    <property type="nucleotide sequence ID" value="XM_007743112.1"/>
</dbReference>
<dbReference type="GeneID" id="19187229"/>
<gene>
    <name evidence="1" type="ORF">A1O5_02496</name>
</gene>
<dbReference type="Proteomes" id="UP000019471">
    <property type="component" value="Unassembled WGS sequence"/>
</dbReference>
<organism evidence="1 2">
    <name type="scientific">Cladophialophora psammophila CBS 110553</name>
    <dbReference type="NCBI Taxonomy" id="1182543"/>
    <lineage>
        <taxon>Eukaryota</taxon>
        <taxon>Fungi</taxon>
        <taxon>Dikarya</taxon>
        <taxon>Ascomycota</taxon>
        <taxon>Pezizomycotina</taxon>
        <taxon>Eurotiomycetes</taxon>
        <taxon>Chaetothyriomycetidae</taxon>
        <taxon>Chaetothyriales</taxon>
        <taxon>Herpotrichiellaceae</taxon>
        <taxon>Cladophialophora</taxon>
    </lineage>
</organism>
<dbReference type="AlphaFoldDB" id="W9X147"/>
<proteinExistence type="predicted"/>